<gene>
    <name evidence="13" type="ORF">EX895_006183</name>
</gene>
<dbReference type="SUPFAM" id="SSF56784">
    <property type="entry name" value="HAD-like"/>
    <property type="match status" value="1"/>
</dbReference>
<comment type="subcellular location">
    <subcellularLocation>
        <location evidence="1">Membrane</location>
        <topology evidence="1">Multi-pass membrane protein</topology>
    </subcellularLocation>
</comment>
<dbReference type="InterPro" id="IPR023214">
    <property type="entry name" value="HAD_sf"/>
</dbReference>
<evidence type="ECO:0000256" key="5">
    <source>
        <dbReference type="ARBA" id="ARBA00022741"/>
    </source>
</evidence>
<protein>
    <recommendedName>
        <fullName evidence="12">HMA domain-containing protein</fullName>
    </recommendedName>
</protein>
<accession>A0A4U7KM46</accession>
<evidence type="ECO:0000256" key="7">
    <source>
        <dbReference type="ARBA" id="ARBA00022967"/>
    </source>
</evidence>
<feature type="compositionally biased region" description="Polar residues" evidence="11">
    <location>
        <begin position="82"/>
        <end position="91"/>
    </location>
</feature>
<reference evidence="13 14" key="1">
    <citation type="submission" date="2019-05" db="EMBL/GenBank/DDBJ databases">
        <title>Sporisorium graminicola CBS 10092 draft sequencing and annotation.</title>
        <authorList>
            <person name="Solano-Gonzalez S."/>
            <person name="Caddick M.X."/>
            <person name="Darby A."/>
        </authorList>
    </citation>
    <scope>NUCLEOTIDE SEQUENCE [LARGE SCALE GENOMIC DNA]</scope>
    <source>
        <strain evidence="13 14">CBS 10092</strain>
    </source>
</reference>
<evidence type="ECO:0000256" key="3">
    <source>
        <dbReference type="ARBA" id="ARBA00022692"/>
    </source>
</evidence>
<evidence type="ECO:0000259" key="12">
    <source>
        <dbReference type="PROSITE" id="PS50846"/>
    </source>
</evidence>
<keyword evidence="7" id="KW-1278">Translocase</keyword>
<feature type="transmembrane region" description="Helical" evidence="10">
    <location>
        <begin position="792"/>
        <end position="811"/>
    </location>
</feature>
<dbReference type="InterPro" id="IPR059000">
    <property type="entry name" value="ATPase_P-type_domA"/>
</dbReference>
<dbReference type="PROSITE" id="PS00154">
    <property type="entry name" value="ATPASE_E1_E2"/>
    <property type="match status" value="1"/>
</dbReference>
<keyword evidence="6 10" id="KW-0067">ATP-binding</keyword>
<dbReference type="PANTHER" id="PTHR43520">
    <property type="entry name" value="ATP7, ISOFORM B"/>
    <property type="match status" value="1"/>
</dbReference>
<dbReference type="InterPro" id="IPR017969">
    <property type="entry name" value="Heavy-metal-associated_CS"/>
</dbReference>
<dbReference type="FunFam" id="3.30.70.100:FF:000001">
    <property type="entry name" value="ATPase copper transporting beta"/>
    <property type="match status" value="1"/>
</dbReference>
<feature type="domain" description="HMA" evidence="12">
    <location>
        <begin position="340"/>
        <end position="406"/>
    </location>
</feature>
<organism evidence="13 14">
    <name type="scientific">Sporisorium graminicola</name>
    <dbReference type="NCBI Taxonomy" id="280036"/>
    <lineage>
        <taxon>Eukaryota</taxon>
        <taxon>Fungi</taxon>
        <taxon>Dikarya</taxon>
        <taxon>Basidiomycota</taxon>
        <taxon>Ustilaginomycotina</taxon>
        <taxon>Ustilaginomycetes</taxon>
        <taxon>Ustilaginales</taxon>
        <taxon>Ustilaginaceae</taxon>
        <taxon>Sporisorium</taxon>
    </lineage>
</organism>
<dbReference type="InterPro" id="IPR023299">
    <property type="entry name" value="ATPase_P-typ_cyto_dom_N"/>
</dbReference>
<evidence type="ECO:0000256" key="6">
    <source>
        <dbReference type="ARBA" id="ARBA00022840"/>
    </source>
</evidence>
<dbReference type="InterPro" id="IPR008250">
    <property type="entry name" value="ATPase_P-typ_transduc_dom_A_sf"/>
</dbReference>
<evidence type="ECO:0000313" key="13">
    <source>
        <dbReference type="EMBL" id="TKY85103.1"/>
    </source>
</evidence>
<dbReference type="GO" id="GO:0055070">
    <property type="term" value="P:copper ion homeostasis"/>
    <property type="evidence" value="ECO:0007669"/>
    <property type="project" value="TreeGrafter"/>
</dbReference>
<evidence type="ECO:0000256" key="4">
    <source>
        <dbReference type="ARBA" id="ARBA00022723"/>
    </source>
</evidence>
<dbReference type="RefSeq" id="XP_029737088.1">
    <property type="nucleotide sequence ID" value="XM_029886775.1"/>
</dbReference>
<keyword evidence="3 10" id="KW-0812">Transmembrane</keyword>
<dbReference type="Gene3D" id="2.70.150.10">
    <property type="entry name" value="Calcium-transporting ATPase, cytoplasmic transduction domain A"/>
    <property type="match status" value="1"/>
</dbReference>
<keyword evidence="4 10" id="KW-0479">Metal-binding</keyword>
<dbReference type="Pfam" id="PF00702">
    <property type="entry name" value="Hydrolase"/>
    <property type="match status" value="1"/>
</dbReference>
<dbReference type="GO" id="GO:0016020">
    <property type="term" value="C:membrane"/>
    <property type="evidence" value="ECO:0007669"/>
    <property type="project" value="UniProtKB-SubCell"/>
</dbReference>
<dbReference type="InterPro" id="IPR036163">
    <property type="entry name" value="HMA_dom_sf"/>
</dbReference>
<feature type="compositionally biased region" description="Basic and acidic residues" evidence="11">
    <location>
        <begin position="532"/>
        <end position="542"/>
    </location>
</feature>
<dbReference type="CDD" id="cd00371">
    <property type="entry name" value="HMA"/>
    <property type="match status" value="2"/>
</dbReference>
<evidence type="ECO:0000256" key="2">
    <source>
        <dbReference type="ARBA" id="ARBA00006024"/>
    </source>
</evidence>
<dbReference type="Gene3D" id="1.20.1110.10">
    <property type="entry name" value="Calcium-transporting ATPase, transmembrane domain"/>
    <property type="match status" value="1"/>
</dbReference>
<dbReference type="InterPro" id="IPR036412">
    <property type="entry name" value="HAD-like_sf"/>
</dbReference>
<proteinExistence type="inferred from homology"/>
<keyword evidence="8 10" id="KW-1133">Transmembrane helix</keyword>
<dbReference type="GO" id="GO:0005524">
    <property type="term" value="F:ATP binding"/>
    <property type="evidence" value="ECO:0007669"/>
    <property type="project" value="UniProtKB-UniRule"/>
</dbReference>
<evidence type="ECO:0000313" key="14">
    <source>
        <dbReference type="Proteomes" id="UP000306050"/>
    </source>
</evidence>
<dbReference type="Pfam" id="PF00122">
    <property type="entry name" value="E1-E2_ATPase"/>
    <property type="match status" value="1"/>
</dbReference>
<dbReference type="SUPFAM" id="SSF81660">
    <property type="entry name" value="Metal cation-transporting ATPase, ATP-binding domain N"/>
    <property type="match status" value="1"/>
</dbReference>
<evidence type="ECO:0000256" key="8">
    <source>
        <dbReference type="ARBA" id="ARBA00022989"/>
    </source>
</evidence>
<dbReference type="EMBL" id="SRRM01000021">
    <property type="protein sequence ID" value="TKY85103.1"/>
    <property type="molecule type" value="Genomic_DNA"/>
</dbReference>
<dbReference type="GO" id="GO:0043682">
    <property type="term" value="F:P-type divalent copper transporter activity"/>
    <property type="evidence" value="ECO:0007669"/>
    <property type="project" value="TreeGrafter"/>
</dbReference>
<dbReference type="PROSITE" id="PS01047">
    <property type="entry name" value="HMA_1"/>
    <property type="match status" value="1"/>
</dbReference>
<dbReference type="Proteomes" id="UP000306050">
    <property type="component" value="Chromosome SGRAM_8"/>
</dbReference>
<comment type="caution">
    <text evidence="13">The sequence shown here is derived from an EMBL/GenBank/DDBJ whole genome shotgun (WGS) entry which is preliminary data.</text>
</comment>
<dbReference type="PRINTS" id="PR00119">
    <property type="entry name" value="CATATPASE"/>
</dbReference>
<feature type="transmembrane region" description="Helical" evidence="10">
    <location>
        <begin position="648"/>
        <end position="672"/>
    </location>
</feature>
<dbReference type="InterPro" id="IPR018303">
    <property type="entry name" value="ATPase_P-typ_P_site"/>
</dbReference>
<sequence length="1476" mass="158424">MIAVAIRLSRQQTIIIAAESDADEQLAAMTSARNFNGGLSHDEEQLPLLHDASVASAPRYSATDNTDDGDPHRPLVSRPNDRSSYGRTDVSLRNGQASSDIVVRVQAVCPNIHCPSCISHLSSLVSSLAIHDTHTRISNVDTSLIDRTVHFDIILSSGHVQSNAGTSIGGSNLARAASRLVKRVVKEIASILAQDGFPVDHLRSKLASAVSSHGRFKEALMFVLDASDLYDKEAGTPSPSSLPNHAFTATYYEASKSGTIFGNFSSSLGSSLRNALSRSKAASQESTRLQQERWRRHLEICQACRDDVAHDGDKHLGTPQHHSEGIDQRRVLTDDATSRVVATLSIGGMTCASCAQSITAALKADASIPIDTIQVNVMSASATMTTHPSTVDKIVEAIEDAGFEAQVVKTEPVSRSVVRDRHVVEPYWTGKLSVQGMTCASCVRSITSALQSYSDQTNPESDVKILETSVNLMAKSADVKLSTESASSVGRVEVEQRLRQIVGEIEDIGFDAELISVQHMQSKNPTTPKDGWGSRDRKDDGSQQRSVRIKVEGMFCNHCITQVRKYFEDRQQDPDSDIELNQEDLEAFTLSKPFVSFVYTSGPNSRIRLRDVIADLDQLDPAFETSFAPPASLASRSAVLARKELRDLLIRLSITAVFAVPSLAISMIAPVLPSRHPLRRLLSRYVVGSATRGEVAMWIISTPVQFGVGSIFFKKAWRSLASVWKQGRSRTDRFLRFGNMDVLVALGTLVAYTSSLAFLLIDAFRPPSGSSMFRVLLSTNQDGGSMPAEMGMTYFEVSVFLVFFILLGRALESISKKKTGDAVADLGKMKPSSAYLVLDPSNLGQSKTELIDVDMLEIGDFVLVPCGASPPLDGTFAGTATGKSDVVGLLDESSLSGEARPVCKNLGDSLFAGTINVSPTALFAQVGVLPGSCMIDDILDVVQESAGKKASIAQLADKITGVFVPVIVYLSLLVFILWTLLLYSGALTESWQARHVPHYGEPGAKLLWALQFGISCLLVACPCGIGLAAPTSQLAGIGLASKHGILVNGGGEAFRAASAAARGSAKLVVVFDKTGTITKGEAVKVTDSRFAQGHVAKPDKGEPGLDQETLLRCIDLAEQSSTHPYAGAVRGFVAQQLKESEAGAASPLPRLVDVAEVAGKGLRATFEAEKDGASSTFLLLVGNKRLMDEVEGAHTRMDASIKSAEAEWSAAAKSVLYVGYQPSSESGGIGLVLAVSDEIRPEASWVISHLKQRFGAEVWMVSGDNEATAKGVASQVGIASDHVVAGVLPVQKKEWVERLQLPTQQLDPESTVRASSEFNQSPRRRWWWPRNTSTKPRMICFVGDGINDSPALSSAALGIALGSGSSIAHSSSDFILLRRTSPLLSLPLLLSLSNATYLKIWSNFAWAFVFNLCLIPVAAGALVGVGVGLGPALSGLAMAFSSTSVVVNSLTLRWWKPEKDVRRMIERTETDGEPAM</sequence>
<dbReference type="PANTHER" id="PTHR43520:SF32">
    <property type="entry name" value="COPPER RESISTANCE P-TYPE ATPASE (EUROFUNG)"/>
    <property type="match status" value="1"/>
</dbReference>
<dbReference type="FunFam" id="3.30.70.100:FF:000155">
    <property type="match status" value="1"/>
</dbReference>
<feature type="transmembrane region" description="Helical" evidence="10">
    <location>
        <begin position="1006"/>
        <end position="1029"/>
    </location>
</feature>
<dbReference type="SUPFAM" id="SSF81653">
    <property type="entry name" value="Calcium ATPase, transduction domain A"/>
    <property type="match status" value="1"/>
</dbReference>
<dbReference type="GO" id="GO:0005507">
    <property type="term" value="F:copper ion binding"/>
    <property type="evidence" value="ECO:0007669"/>
    <property type="project" value="TreeGrafter"/>
</dbReference>
<comment type="similarity">
    <text evidence="2 10">Belongs to the cation transport ATPase (P-type) (TC 3.A.3) family. Type IB subfamily.</text>
</comment>
<dbReference type="InterPro" id="IPR006121">
    <property type="entry name" value="HMA_dom"/>
</dbReference>
<dbReference type="Gene3D" id="3.40.50.1000">
    <property type="entry name" value="HAD superfamily/HAD-like"/>
    <property type="match status" value="1"/>
</dbReference>
<dbReference type="Gene3D" id="3.30.70.100">
    <property type="match status" value="2"/>
</dbReference>
<dbReference type="PROSITE" id="PS01229">
    <property type="entry name" value="COF_2"/>
    <property type="match status" value="1"/>
</dbReference>
<evidence type="ECO:0000256" key="10">
    <source>
        <dbReference type="RuleBase" id="RU362081"/>
    </source>
</evidence>
<dbReference type="InterPro" id="IPR023298">
    <property type="entry name" value="ATPase_P-typ_TM_dom_sf"/>
</dbReference>
<dbReference type="SUPFAM" id="SSF55008">
    <property type="entry name" value="HMA, heavy metal-associated domain"/>
    <property type="match status" value="2"/>
</dbReference>
<dbReference type="PROSITE" id="PS50846">
    <property type="entry name" value="HMA_2"/>
    <property type="match status" value="1"/>
</dbReference>
<feature type="region of interest" description="Disordered" evidence="11">
    <location>
        <begin position="58"/>
        <end position="91"/>
    </location>
</feature>
<keyword evidence="14" id="KW-1185">Reference proteome</keyword>
<dbReference type="SUPFAM" id="SSF81665">
    <property type="entry name" value="Calcium ATPase, transmembrane domain M"/>
    <property type="match status" value="1"/>
</dbReference>
<feature type="transmembrane region" description="Helical" evidence="10">
    <location>
        <begin position="734"/>
        <end position="761"/>
    </location>
</feature>
<keyword evidence="9 10" id="KW-0472">Membrane</keyword>
<feature type="transmembrane region" description="Helical" evidence="10">
    <location>
        <begin position="1404"/>
        <end position="1429"/>
    </location>
</feature>
<keyword evidence="5 10" id="KW-0547">Nucleotide-binding</keyword>
<evidence type="ECO:0000256" key="1">
    <source>
        <dbReference type="ARBA" id="ARBA00004141"/>
    </source>
</evidence>
<dbReference type="InterPro" id="IPR027256">
    <property type="entry name" value="P-typ_ATPase_IB"/>
</dbReference>
<dbReference type="NCBIfam" id="TIGR01525">
    <property type="entry name" value="ATPase-IB_hvy"/>
    <property type="match status" value="1"/>
</dbReference>
<evidence type="ECO:0000256" key="9">
    <source>
        <dbReference type="ARBA" id="ARBA00023136"/>
    </source>
</evidence>
<dbReference type="GeneID" id="40729078"/>
<dbReference type="OrthoDB" id="432719at2759"/>
<dbReference type="Gene3D" id="3.40.1110.10">
    <property type="entry name" value="Calcium-transporting ATPase, cytoplasmic domain N"/>
    <property type="match status" value="1"/>
</dbReference>
<feature type="transmembrane region" description="Helical" evidence="10">
    <location>
        <begin position="962"/>
        <end position="986"/>
    </location>
</feature>
<dbReference type="KEGG" id="sgra:EX895_006183"/>
<evidence type="ECO:0000256" key="11">
    <source>
        <dbReference type="SAM" id="MobiDB-lite"/>
    </source>
</evidence>
<feature type="transmembrane region" description="Helical" evidence="10">
    <location>
        <begin position="1435"/>
        <end position="1455"/>
    </location>
</feature>
<dbReference type="Pfam" id="PF00403">
    <property type="entry name" value="HMA"/>
    <property type="match status" value="2"/>
</dbReference>
<feature type="region of interest" description="Disordered" evidence="11">
    <location>
        <begin position="519"/>
        <end position="545"/>
    </location>
</feature>
<name>A0A4U7KM46_9BASI</name>